<name>A0A0G4FSZ5_VITBC</name>
<evidence type="ECO:0000313" key="1">
    <source>
        <dbReference type="EMBL" id="CEM17787.1"/>
    </source>
</evidence>
<reference evidence="1 2" key="1">
    <citation type="submission" date="2014-11" db="EMBL/GenBank/DDBJ databases">
        <authorList>
            <person name="Zhu J."/>
            <person name="Qi W."/>
            <person name="Song R."/>
        </authorList>
    </citation>
    <scope>NUCLEOTIDE SEQUENCE [LARGE SCALE GENOMIC DNA]</scope>
</reference>
<protein>
    <submittedName>
        <fullName evidence="1">Uncharacterized protein</fullName>
    </submittedName>
</protein>
<evidence type="ECO:0000313" key="2">
    <source>
        <dbReference type="Proteomes" id="UP000041254"/>
    </source>
</evidence>
<dbReference type="PhylomeDB" id="A0A0G4FSZ5"/>
<dbReference type="VEuPathDB" id="CryptoDB:Vbra_451"/>
<sequence>MVVDAVFEAVWAFPHTDVTEEVVTEPGSLFVGDRRFRFDNGGERHTLCRVCGTHGRAEDNFITQHYHTSTRCWQRVMEKLMTPYCMAQHTAPGPPGQHPQSLPAPVPLIADSHPPTGSIKPTGTLPGPQLPHLQPPFAKQLRGLDHLSRVLRCHLEMVDEQRRQALNLLATPNKPQAVEQNLRVWERIVDNQAKHTIRAISQAVPALIAPSAEKLRLIQALLGTQLRTQDGTQAIDCADDAVLCVQHEPCLEGIPEVLWLSDGYRTGIGGYLGFVACVKSLSGVSTAIASTVSNPKMHPILLLDSTKRFIRCPQPIHRKWKDVLSRTSSVCVSINAGPHIVSVGLLEAAAGNVTEITVDPKADRTSQFRFGKSSLAASVRFPRLAKAVLTREWVEVVMQRQSGARQVYEMPALTNLSVEWPAPGGLKMLKRAGGLQSLHLLDQVSADRHEYTSLTAIVQSLLGTPSHSTIKSLTGAVHLSFDSKSSPLTGLECLEGVSCTTTLDKAFDVEDLHKFRSTWLAKGAKELYHAGQVDNGDLRLVRRATRECPAPRHVHLPLIGKPEQLAGARPTLQLLTTSATHVTLSPYLLDEHATGASELYGLSFKQAADLYVRRE</sequence>
<accession>A0A0G4FSZ5</accession>
<organism evidence="1 2">
    <name type="scientific">Vitrella brassicaformis (strain CCMP3155)</name>
    <dbReference type="NCBI Taxonomy" id="1169540"/>
    <lineage>
        <taxon>Eukaryota</taxon>
        <taxon>Sar</taxon>
        <taxon>Alveolata</taxon>
        <taxon>Colpodellida</taxon>
        <taxon>Vitrellaceae</taxon>
        <taxon>Vitrella</taxon>
    </lineage>
</organism>
<dbReference type="InParanoid" id="A0A0G4FSZ5"/>
<dbReference type="AlphaFoldDB" id="A0A0G4FSZ5"/>
<keyword evidence="2" id="KW-1185">Reference proteome</keyword>
<proteinExistence type="predicted"/>
<dbReference type="EMBL" id="CDMY01000496">
    <property type="protein sequence ID" value="CEM17787.1"/>
    <property type="molecule type" value="Genomic_DNA"/>
</dbReference>
<dbReference type="Proteomes" id="UP000041254">
    <property type="component" value="Unassembled WGS sequence"/>
</dbReference>
<gene>
    <name evidence="1" type="ORF">Vbra_451</name>
</gene>